<organism evidence="1 2">
    <name type="scientific">Shigella phage SSP1</name>
    <dbReference type="NCBI Taxonomy" id="1983588"/>
    <lineage>
        <taxon>Viruses</taxon>
        <taxon>Duplodnaviria</taxon>
        <taxon>Heunggongvirae</taxon>
        <taxon>Uroviricota</taxon>
        <taxon>Caudoviricetes</taxon>
        <taxon>Demerecviridae</taxon>
        <taxon>Markadamsvirinae</taxon>
        <taxon>Tequintavirus</taxon>
        <taxon>Tequintavirus SSP1</taxon>
    </lineage>
</organism>
<dbReference type="EMBL" id="KY963424">
    <property type="protein sequence ID" value="ASD50224.1"/>
    <property type="molecule type" value="Genomic_DNA"/>
</dbReference>
<evidence type="ECO:0000313" key="1">
    <source>
        <dbReference type="EMBL" id="ASD50224.1"/>
    </source>
</evidence>
<name>A0A2K8GPV3_9CAUD</name>
<evidence type="ECO:0000313" key="2">
    <source>
        <dbReference type="Proteomes" id="UP000240776"/>
    </source>
</evidence>
<sequence>MCGFGEKLREREKIRGGGEARGAHVWCGAPDLWGFWGRVEKIWVNLRLVEIK</sequence>
<gene>
    <name evidence="1" type="ORF">SSP1_052</name>
</gene>
<accession>A0A2K8GPV3</accession>
<proteinExistence type="predicted"/>
<dbReference type="Proteomes" id="UP000240776">
    <property type="component" value="Segment"/>
</dbReference>
<protein>
    <submittedName>
        <fullName evidence="1">Uncharacterized protein</fullName>
    </submittedName>
</protein>
<reference evidence="1 2" key="1">
    <citation type="submission" date="2017-04" db="EMBL/GenBank/DDBJ databases">
        <title>Complete genome sequence of Shigella bacteriophage SSP1.</title>
        <authorList>
            <person name="Kim M."/>
            <person name="Ryu S."/>
            <person name="Kim M."/>
        </authorList>
    </citation>
    <scope>NUCLEOTIDE SEQUENCE [LARGE SCALE GENOMIC DNA]</scope>
</reference>
<keyword evidence="2" id="KW-1185">Reference proteome</keyword>